<dbReference type="InterPro" id="IPR013785">
    <property type="entry name" value="Aldolase_TIM"/>
</dbReference>
<keyword evidence="5 9" id="KW-0808">Transferase</keyword>
<dbReference type="PANTHER" id="PTHR43538">
    <property type="entry name" value="ALPHA-IPM SYNTHASE/HOMOCITRATE SYNTHASE"/>
    <property type="match status" value="1"/>
</dbReference>
<dbReference type="PROSITE" id="PS50991">
    <property type="entry name" value="PYR_CT"/>
    <property type="match status" value="1"/>
</dbReference>
<protein>
    <recommendedName>
        <fullName evidence="8">Citramalate synthase</fullName>
        <ecNumber evidence="8">2.3.3.21</ecNumber>
    </recommendedName>
</protein>
<evidence type="ECO:0000313" key="11">
    <source>
        <dbReference type="EMBL" id="RAG82032.1"/>
    </source>
</evidence>
<dbReference type="EC" id="2.3.3.21" evidence="8"/>
<dbReference type="SMART" id="SM00917">
    <property type="entry name" value="LeuA_dimer"/>
    <property type="match status" value="1"/>
</dbReference>
<evidence type="ECO:0000256" key="3">
    <source>
        <dbReference type="ARBA" id="ARBA00022605"/>
    </source>
</evidence>
<dbReference type="Pfam" id="PF08502">
    <property type="entry name" value="LeuA_dimer"/>
    <property type="match status" value="1"/>
</dbReference>
<dbReference type="InterPro" id="IPR002034">
    <property type="entry name" value="AIPM/Hcit_synth_CS"/>
</dbReference>
<dbReference type="PANTHER" id="PTHR43538:SF1">
    <property type="entry name" value="(R)-CITRAMALATE SYNTHASE"/>
    <property type="match status" value="1"/>
</dbReference>
<dbReference type="CDD" id="cd07941">
    <property type="entry name" value="DRE_TIM_LeuA3"/>
    <property type="match status" value="1"/>
</dbReference>
<dbReference type="Gene3D" id="3.20.20.70">
    <property type="entry name" value="Aldolase class I"/>
    <property type="match status" value="1"/>
</dbReference>
<evidence type="ECO:0000313" key="12">
    <source>
        <dbReference type="Proteomes" id="UP000248889"/>
    </source>
</evidence>
<dbReference type="AlphaFoldDB" id="A0A2X0IAN7"/>
<dbReference type="RefSeq" id="WP_111506123.1">
    <property type="nucleotide sequence ID" value="NZ_QKYN01000127.1"/>
</dbReference>
<dbReference type="NCBIfam" id="TIGR00977">
    <property type="entry name" value="citramal_synth"/>
    <property type="match status" value="1"/>
</dbReference>
<dbReference type="GO" id="GO:0009097">
    <property type="term" value="P:isoleucine biosynthetic process"/>
    <property type="evidence" value="ECO:0007669"/>
    <property type="project" value="UniProtKB-UniRule"/>
</dbReference>
<dbReference type="InterPro" id="IPR013709">
    <property type="entry name" value="2-isopropylmalate_synth_dimer"/>
</dbReference>
<comment type="similarity">
    <text evidence="2 9">Belongs to the alpha-IPM synthase/homocitrate synthase family.</text>
</comment>
<evidence type="ECO:0000256" key="2">
    <source>
        <dbReference type="ARBA" id="ARBA00006154"/>
    </source>
</evidence>
<dbReference type="Pfam" id="PF22617">
    <property type="entry name" value="HCS_D2"/>
    <property type="match status" value="1"/>
</dbReference>
<proteinExistence type="inferred from homology"/>
<dbReference type="SUPFAM" id="SSF51569">
    <property type="entry name" value="Aldolase"/>
    <property type="match status" value="1"/>
</dbReference>
<keyword evidence="12" id="KW-1185">Reference proteome</keyword>
<keyword evidence="3" id="KW-0028">Amino-acid biosynthesis</keyword>
<dbReference type="InterPro" id="IPR054691">
    <property type="entry name" value="LeuA/HCS_post-cat"/>
</dbReference>
<dbReference type="SUPFAM" id="SSF110921">
    <property type="entry name" value="2-isopropylmalate synthase LeuA, allosteric (dimerisation) domain"/>
    <property type="match status" value="1"/>
</dbReference>
<dbReference type="UniPathway" id="UPA00047">
    <property type="reaction ID" value="UER00066"/>
</dbReference>
<reference evidence="11 12" key="1">
    <citation type="submission" date="2018-06" db="EMBL/GenBank/DDBJ databases">
        <title>Streptacidiphilus pinicola sp. nov., isolated from pine grove soil.</title>
        <authorList>
            <person name="Roh S.G."/>
            <person name="Park S."/>
            <person name="Kim M.-K."/>
            <person name="Yun B.-R."/>
            <person name="Park J."/>
            <person name="Kim M.J."/>
            <person name="Kim Y.S."/>
            <person name="Kim S.B."/>
        </authorList>
    </citation>
    <scope>NUCLEOTIDE SEQUENCE [LARGE SCALE GENOMIC DNA]</scope>
    <source>
        <strain evidence="11 12">MMS16-CNU450</strain>
    </source>
</reference>
<evidence type="ECO:0000256" key="9">
    <source>
        <dbReference type="RuleBase" id="RU003523"/>
    </source>
</evidence>
<evidence type="ECO:0000256" key="5">
    <source>
        <dbReference type="ARBA" id="ARBA00022679"/>
    </source>
</evidence>
<dbReference type="Proteomes" id="UP000248889">
    <property type="component" value="Unassembled WGS sequence"/>
</dbReference>
<evidence type="ECO:0000256" key="7">
    <source>
        <dbReference type="ARBA" id="ARBA00048263"/>
    </source>
</evidence>
<comment type="pathway">
    <text evidence="1">Amino-acid biosynthesis; L-isoleucine biosynthesis; 2-oxobutanoate from pyruvate: step 1/3.</text>
</comment>
<evidence type="ECO:0000256" key="1">
    <source>
        <dbReference type="ARBA" id="ARBA00004743"/>
    </source>
</evidence>
<dbReference type="GO" id="GO:0009098">
    <property type="term" value="P:L-leucine biosynthetic process"/>
    <property type="evidence" value="ECO:0007669"/>
    <property type="project" value="InterPro"/>
</dbReference>
<dbReference type="InterPro" id="IPR005675">
    <property type="entry name" value="Citramal_synthase"/>
</dbReference>
<dbReference type="GO" id="GO:0003852">
    <property type="term" value="F:2-isopropylmalate synthase activity"/>
    <property type="evidence" value="ECO:0007669"/>
    <property type="project" value="InterPro"/>
</dbReference>
<accession>A0A2X0IAN7</accession>
<dbReference type="GO" id="GO:0043714">
    <property type="term" value="F:(R)-citramalate synthase activity"/>
    <property type="evidence" value="ECO:0007669"/>
    <property type="project" value="UniProtKB-UniRule"/>
</dbReference>
<dbReference type="Pfam" id="PF00682">
    <property type="entry name" value="HMGL-like"/>
    <property type="match status" value="1"/>
</dbReference>
<dbReference type="Gene3D" id="1.10.238.260">
    <property type="match status" value="1"/>
</dbReference>
<dbReference type="InterPro" id="IPR000891">
    <property type="entry name" value="PYR_CT"/>
</dbReference>
<evidence type="ECO:0000256" key="6">
    <source>
        <dbReference type="ARBA" id="ARBA00023304"/>
    </source>
</evidence>
<evidence type="ECO:0000259" key="10">
    <source>
        <dbReference type="PROSITE" id="PS50991"/>
    </source>
</evidence>
<dbReference type="Gene3D" id="3.30.160.270">
    <property type="match status" value="1"/>
</dbReference>
<evidence type="ECO:0000256" key="8">
    <source>
        <dbReference type="NCBIfam" id="TIGR00977"/>
    </source>
</evidence>
<dbReference type="PROSITE" id="PS00815">
    <property type="entry name" value="AIPM_HOMOCIT_SYNTH_1"/>
    <property type="match status" value="1"/>
</dbReference>
<keyword evidence="4" id="KW-0412">Isoleucine biosynthesis</keyword>
<sequence length="529" mass="56718">MSSLSDEFHVFDTTLRDGAQREGINLTVADKLAIARYLDEFGVGFIEGGWPGANPRDTEFFARAATELKLENAQLVAFGATRRAGGTAEDDAQLRALVASGAPVVTLVAKSHDRHVDLALRTTLDENLAMVRDSVAYLRAQGKRVFIDCEHFFDGYKANRTYALSVVRAAHEAGADVVVLCDTNGGMLPGGVREIVADVLAETGARLGIHAQDDTGCAVANTLAAVDAGATHVQCTANGYGERVGNANLFPVVGALELKHDRRVLPEGRLAEMTRISHAISEVVNLTPSTHQPYVGVSAFAHKAGLHASAIKVDPDLYQHTDPALVGNTMRMLVSDMAGRASVELKGRELGYDLSTDRELAGRVVDRVKEKELAGYTFEAADASFELLLRAEVQGAQDRFFTLESWRAIAEQRADGSTANEATVKLWAKGERLVATGEGNGPVDALDAALRAAVGRFYPQLAKLELTDYKVRILEGQHGTGSKTRVLIETTDGESTWSTVGVAENVIGASWQALDDAYTFGLVRAGLNP</sequence>
<gene>
    <name evidence="11" type="ORF">DN069_29490</name>
</gene>
<organism evidence="11 12">
    <name type="scientific">Streptacidiphilus pinicola</name>
    <dbReference type="NCBI Taxonomy" id="2219663"/>
    <lineage>
        <taxon>Bacteria</taxon>
        <taxon>Bacillati</taxon>
        <taxon>Actinomycetota</taxon>
        <taxon>Actinomycetes</taxon>
        <taxon>Kitasatosporales</taxon>
        <taxon>Streptomycetaceae</taxon>
        <taxon>Streptacidiphilus</taxon>
    </lineage>
</organism>
<evidence type="ECO:0000256" key="4">
    <source>
        <dbReference type="ARBA" id="ARBA00022624"/>
    </source>
</evidence>
<feature type="domain" description="Pyruvate carboxyltransferase" evidence="10">
    <location>
        <begin position="8"/>
        <end position="271"/>
    </location>
</feature>
<keyword evidence="6" id="KW-0100">Branched-chain amino acid biosynthesis</keyword>
<name>A0A2X0IAN7_9ACTN</name>
<dbReference type="EMBL" id="QKYN01000127">
    <property type="protein sequence ID" value="RAG82032.1"/>
    <property type="molecule type" value="Genomic_DNA"/>
</dbReference>
<comment type="catalytic activity">
    <reaction evidence="7">
        <text>pyruvate + acetyl-CoA + H2O = (3R)-citramalate + CoA + H(+)</text>
        <dbReference type="Rhea" id="RHEA:19045"/>
        <dbReference type="ChEBI" id="CHEBI:15361"/>
        <dbReference type="ChEBI" id="CHEBI:15377"/>
        <dbReference type="ChEBI" id="CHEBI:15378"/>
        <dbReference type="ChEBI" id="CHEBI:30934"/>
        <dbReference type="ChEBI" id="CHEBI:57287"/>
        <dbReference type="ChEBI" id="CHEBI:57288"/>
        <dbReference type="EC" id="2.3.3.21"/>
    </reaction>
</comment>
<comment type="caution">
    <text evidence="11">The sequence shown here is derived from an EMBL/GenBank/DDBJ whole genome shotgun (WGS) entry which is preliminary data.</text>
</comment>
<dbReference type="InterPro" id="IPR036230">
    <property type="entry name" value="LeuA_allosteric_dom_sf"/>
</dbReference>
<dbReference type="OrthoDB" id="9803573at2"/>